<gene>
    <name evidence="1" type="ORF">Msub_11599</name>
</gene>
<dbReference type="PATRIC" id="fig|1658765.3.peg.1591"/>
<evidence type="ECO:0008006" key="3">
    <source>
        <dbReference type="Google" id="ProtNLM"/>
    </source>
</evidence>
<sequence length="137" mass="14928">MTTAVRLDDTLVRHAAADGAVHRRSTPKQIEYWAEIGRAVAGEVSAEDLIAILQGIRQVKVEPVVSESVSSDDLWAEVDRARESGDLGRSIGRGRTVYQASGEKPGYLEAVYPDGSRAVGQFRNGRFEELSDRDNAA</sequence>
<comment type="caution">
    <text evidence="1">The sequence shown here is derived from an EMBL/GenBank/DDBJ whole genome shotgun (WGS) entry which is preliminary data.</text>
</comment>
<dbReference type="AlphaFoldDB" id="A0A0J7M2Z4"/>
<accession>A0A0J7M2Z4</accession>
<proteinExistence type="predicted"/>
<keyword evidence="2" id="KW-1185">Reference proteome</keyword>
<evidence type="ECO:0000313" key="1">
    <source>
        <dbReference type="EMBL" id="KMQ75395.1"/>
    </source>
</evidence>
<dbReference type="STRING" id="1658765.Msub_11599"/>
<dbReference type="RefSeq" id="WP_048495494.1">
    <property type="nucleotide sequence ID" value="NZ_LFBU01000001.1"/>
</dbReference>
<protein>
    <recommendedName>
        <fullName evidence="3">ParD-like antitoxin of type II toxin-antitoxin system</fullName>
    </recommendedName>
</protein>
<dbReference type="EMBL" id="LFBU01000001">
    <property type="protein sequence ID" value="KMQ75395.1"/>
    <property type="molecule type" value="Genomic_DNA"/>
</dbReference>
<organism evidence="1 2">
    <name type="scientific">Marinobacter subterrani</name>
    <dbReference type="NCBI Taxonomy" id="1658765"/>
    <lineage>
        <taxon>Bacteria</taxon>
        <taxon>Pseudomonadati</taxon>
        <taxon>Pseudomonadota</taxon>
        <taxon>Gammaproteobacteria</taxon>
        <taxon>Pseudomonadales</taxon>
        <taxon>Marinobacteraceae</taxon>
        <taxon>Marinobacter</taxon>
    </lineage>
</organism>
<dbReference type="InterPro" id="IPR021831">
    <property type="entry name" value="ParD-like"/>
</dbReference>
<dbReference type="Proteomes" id="UP000036102">
    <property type="component" value="Unassembled WGS sequence"/>
</dbReference>
<dbReference type="Pfam" id="PF11903">
    <property type="entry name" value="ParD_like"/>
    <property type="match status" value="1"/>
</dbReference>
<evidence type="ECO:0000313" key="2">
    <source>
        <dbReference type="Proteomes" id="UP000036102"/>
    </source>
</evidence>
<name>A0A0J7M2Z4_9GAMM</name>
<reference evidence="1 2" key="1">
    <citation type="submission" date="2015-06" db="EMBL/GenBank/DDBJ databases">
        <title>Marinobacter subterrani, a genetically tractable neutrophilic iron-oxidizing strain isolated from the Soudan Iron Mine.</title>
        <authorList>
            <person name="Bonis B.M."/>
            <person name="Gralnick J.A."/>
        </authorList>
    </citation>
    <scope>NUCLEOTIDE SEQUENCE [LARGE SCALE GENOMIC DNA]</scope>
    <source>
        <strain evidence="1 2">JG233</strain>
    </source>
</reference>
<dbReference type="OrthoDB" id="5422561at2"/>